<evidence type="ECO:0000256" key="2">
    <source>
        <dbReference type="ARBA" id="ARBA00009863"/>
    </source>
</evidence>
<organism evidence="9 10">
    <name type="scientific">Serendipita vermifera MAFF 305830</name>
    <dbReference type="NCBI Taxonomy" id="933852"/>
    <lineage>
        <taxon>Eukaryota</taxon>
        <taxon>Fungi</taxon>
        <taxon>Dikarya</taxon>
        <taxon>Basidiomycota</taxon>
        <taxon>Agaricomycotina</taxon>
        <taxon>Agaricomycetes</taxon>
        <taxon>Sebacinales</taxon>
        <taxon>Serendipitaceae</taxon>
        <taxon>Serendipita</taxon>
    </lineage>
</organism>
<dbReference type="PANTHER" id="PTHR12810:SF0">
    <property type="entry name" value="SMALL RIBOSOMAL SUBUNIT PROTEIN MS29"/>
    <property type="match status" value="1"/>
</dbReference>
<protein>
    <recommendedName>
        <fullName evidence="7">Small ribosomal subunit protein mS29</fullName>
    </recommendedName>
</protein>
<dbReference type="GO" id="GO:0005763">
    <property type="term" value="C:mitochondrial small ribosomal subunit"/>
    <property type="evidence" value="ECO:0007669"/>
    <property type="project" value="TreeGrafter"/>
</dbReference>
<dbReference type="Pfam" id="PF10236">
    <property type="entry name" value="DAP3"/>
    <property type="match status" value="1"/>
</dbReference>
<sequence length="439" mass="48667">MASIHKRPVASLRNITSRTLRREFKHAARALASVEGASSSKDTSSRAPAEVQERKSTKTLKVHPLWRETADQSQMKDFSTSSIKAASVGTAYSFSENSPNPLRIFGVPRSVEKEFNFLSKPCSVVRKATVDLVDLLDKSKDPKFSPRVVITGAPGSGKSFLLLQAISYCTAANWIVLSIPRGIELVNCSTPYTYDSRTQTFLQPTLSATLLRQLKETNHSALTDIKLTYPFTLEKAPPGAPDVGSPLVQLIDYGIREISVASFVLEAVLAEISSQTKYPFLLAVDDFQALYCQSQYRSPQFLPIEGYHLSVPRLLMEYASGARQIQNGALLGAVSLYHNSFRVGTELYEALNLDLSHGKRPDAYSKRSEILQHYSQGLQAFPTPSRLDIQEAAGIFDVWIKDRALHTTPSDQLFLSKYCESDGNAKEFVWRGLMSTLDS</sequence>
<gene>
    <name evidence="9" type="ORF">M408DRAFT_325736</name>
</gene>
<evidence type="ECO:0000313" key="9">
    <source>
        <dbReference type="EMBL" id="KIM34298.1"/>
    </source>
</evidence>
<keyword evidence="5" id="KW-0496">Mitochondrion</keyword>
<comment type="subcellular location">
    <subcellularLocation>
        <location evidence="1">Mitochondrion</location>
    </subcellularLocation>
</comment>
<feature type="region of interest" description="Disordered" evidence="8">
    <location>
        <begin position="32"/>
        <end position="59"/>
    </location>
</feature>
<evidence type="ECO:0000256" key="7">
    <source>
        <dbReference type="ARBA" id="ARBA00035140"/>
    </source>
</evidence>
<evidence type="ECO:0000256" key="6">
    <source>
        <dbReference type="ARBA" id="ARBA00023274"/>
    </source>
</evidence>
<evidence type="ECO:0000256" key="4">
    <source>
        <dbReference type="ARBA" id="ARBA00022980"/>
    </source>
</evidence>
<evidence type="ECO:0000256" key="1">
    <source>
        <dbReference type="ARBA" id="ARBA00004173"/>
    </source>
</evidence>
<evidence type="ECO:0000256" key="8">
    <source>
        <dbReference type="SAM" id="MobiDB-lite"/>
    </source>
</evidence>
<evidence type="ECO:0000256" key="3">
    <source>
        <dbReference type="ARBA" id="ARBA00022946"/>
    </source>
</evidence>
<evidence type="ECO:0000313" key="10">
    <source>
        <dbReference type="Proteomes" id="UP000054097"/>
    </source>
</evidence>
<keyword evidence="6" id="KW-0687">Ribonucleoprotein</keyword>
<accession>A0A0C2X8A6</accession>
<proteinExistence type="inferred from homology"/>
<dbReference type="GO" id="GO:0003735">
    <property type="term" value="F:structural constituent of ribosome"/>
    <property type="evidence" value="ECO:0007669"/>
    <property type="project" value="TreeGrafter"/>
</dbReference>
<dbReference type="PANTHER" id="PTHR12810">
    <property type="entry name" value="MITOCHONDRIAL 28S RIBOSOMAL PROTEIN S29"/>
    <property type="match status" value="1"/>
</dbReference>
<dbReference type="EMBL" id="KN824277">
    <property type="protein sequence ID" value="KIM34298.1"/>
    <property type="molecule type" value="Genomic_DNA"/>
</dbReference>
<feature type="compositionally biased region" description="Polar residues" evidence="8">
    <location>
        <begin position="36"/>
        <end position="46"/>
    </location>
</feature>
<reference evidence="9 10" key="1">
    <citation type="submission" date="2014-04" db="EMBL/GenBank/DDBJ databases">
        <authorList>
            <consortium name="DOE Joint Genome Institute"/>
            <person name="Kuo A."/>
            <person name="Zuccaro A."/>
            <person name="Kohler A."/>
            <person name="Nagy L.G."/>
            <person name="Floudas D."/>
            <person name="Copeland A."/>
            <person name="Barry K.W."/>
            <person name="Cichocki N."/>
            <person name="Veneault-Fourrey C."/>
            <person name="LaButti K."/>
            <person name="Lindquist E.A."/>
            <person name="Lipzen A."/>
            <person name="Lundell T."/>
            <person name="Morin E."/>
            <person name="Murat C."/>
            <person name="Sun H."/>
            <person name="Tunlid A."/>
            <person name="Henrissat B."/>
            <person name="Grigoriev I.V."/>
            <person name="Hibbett D.S."/>
            <person name="Martin F."/>
            <person name="Nordberg H.P."/>
            <person name="Cantor M.N."/>
            <person name="Hua S.X."/>
        </authorList>
    </citation>
    <scope>NUCLEOTIDE SEQUENCE [LARGE SCALE GENOMIC DNA]</scope>
    <source>
        <strain evidence="9 10">MAFF 305830</strain>
    </source>
</reference>
<keyword evidence="4" id="KW-0689">Ribosomal protein</keyword>
<comment type="similarity">
    <text evidence="2">Belongs to the mitochondrion-specific ribosomal protein mS29 family.</text>
</comment>
<reference evidence="10" key="2">
    <citation type="submission" date="2015-01" db="EMBL/GenBank/DDBJ databases">
        <title>Evolutionary Origins and Diversification of the Mycorrhizal Mutualists.</title>
        <authorList>
            <consortium name="DOE Joint Genome Institute"/>
            <consortium name="Mycorrhizal Genomics Consortium"/>
            <person name="Kohler A."/>
            <person name="Kuo A."/>
            <person name="Nagy L.G."/>
            <person name="Floudas D."/>
            <person name="Copeland A."/>
            <person name="Barry K.W."/>
            <person name="Cichocki N."/>
            <person name="Veneault-Fourrey C."/>
            <person name="LaButti K."/>
            <person name="Lindquist E.A."/>
            <person name="Lipzen A."/>
            <person name="Lundell T."/>
            <person name="Morin E."/>
            <person name="Murat C."/>
            <person name="Riley R."/>
            <person name="Ohm R."/>
            <person name="Sun H."/>
            <person name="Tunlid A."/>
            <person name="Henrissat B."/>
            <person name="Grigoriev I.V."/>
            <person name="Hibbett D.S."/>
            <person name="Martin F."/>
        </authorList>
    </citation>
    <scope>NUCLEOTIDE SEQUENCE [LARGE SCALE GENOMIC DNA]</scope>
    <source>
        <strain evidence="10">MAFF 305830</strain>
    </source>
</reference>
<name>A0A0C2X8A6_SERVB</name>
<dbReference type="InterPro" id="IPR019368">
    <property type="entry name" value="Ribosomal_mS29"/>
</dbReference>
<evidence type="ECO:0000256" key="5">
    <source>
        <dbReference type="ARBA" id="ARBA00023128"/>
    </source>
</evidence>
<dbReference type="HOGENOM" id="CLU_042567_0_1_1"/>
<dbReference type="OrthoDB" id="274828at2759"/>
<dbReference type="Proteomes" id="UP000054097">
    <property type="component" value="Unassembled WGS sequence"/>
</dbReference>
<dbReference type="AlphaFoldDB" id="A0A0C2X8A6"/>
<dbReference type="STRING" id="933852.A0A0C2X8A6"/>
<keyword evidence="3" id="KW-0809">Transit peptide</keyword>
<keyword evidence="10" id="KW-1185">Reference proteome</keyword>